<evidence type="ECO:0000259" key="2">
    <source>
        <dbReference type="Pfam" id="PF01074"/>
    </source>
</evidence>
<sequence>MGSNDSKHGIPGLKKVDAELSKVNELSSDNNKVECGFVLSASLSELAKRWDDRAQMMKNIVQLEKQQKIAVFLDCALIVFYWVIAIFQAMFIFCFNSVLGLLALVCSFSSLLLIYALKERNPSLFVACLIMEGIRLIPIVLVWFWFLVCAIAPSQRFVDVRNEMTGLHSTIESLRAPCIANSISWAFYIALVCWVSYFIIFREYKAALHGGRLLIDEDEDNCPKWSTKPGAINVHLIAHTHDDLGWLKTADDYYTGANAAIVPVGVQFILNTVIEELERDPSRRFSFAETGFLHRWLIDHGKAQHNALHRLITETDGHQEAV</sequence>
<proteinExistence type="predicted"/>
<dbReference type="WBParaSite" id="GPLIN_000892300">
    <property type="protein sequence ID" value="GPLIN_000892300"/>
    <property type="gene ID" value="GPLIN_000892300"/>
</dbReference>
<feature type="transmembrane region" description="Helical" evidence="1">
    <location>
        <begin position="124"/>
        <end position="146"/>
    </location>
</feature>
<feature type="domain" description="Glycoside hydrolase family 38 N-terminal" evidence="2">
    <location>
        <begin position="233"/>
        <end position="314"/>
    </location>
</feature>
<dbReference type="GO" id="GO:0005764">
    <property type="term" value="C:lysosome"/>
    <property type="evidence" value="ECO:0007669"/>
    <property type="project" value="TreeGrafter"/>
</dbReference>
<dbReference type="InterPro" id="IPR000602">
    <property type="entry name" value="Glyco_hydro_38_N"/>
</dbReference>
<evidence type="ECO:0000256" key="1">
    <source>
        <dbReference type="SAM" id="Phobius"/>
    </source>
</evidence>
<name>A0A183C7S7_GLOPA</name>
<dbReference type="InterPro" id="IPR027291">
    <property type="entry name" value="Glyco_hydro_38_N_sf"/>
</dbReference>
<dbReference type="InterPro" id="IPR011330">
    <property type="entry name" value="Glyco_hydro/deAcase_b/a-brl"/>
</dbReference>
<feature type="transmembrane region" description="Helical" evidence="1">
    <location>
        <begin position="98"/>
        <end position="117"/>
    </location>
</feature>
<dbReference type="Pfam" id="PF01074">
    <property type="entry name" value="Glyco_hydro_38N"/>
    <property type="match status" value="1"/>
</dbReference>
<feature type="transmembrane region" description="Helical" evidence="1">
    <location>
        <begin position="69"/>
        <end position="92"/>
    </location>
</feature>
<dbReference type="InterPro" id="IPR050843">
    <property type="entry name" value="Glycosyl_Hydrlase_38"/>
</dbReference>
<keyword evidence="1" id="KW-0812">Transmembrane</keyword>
<dbReference type="PANTHER" id="PTHR11607">
    <property type="entry name" value="ALPHA-MANNOSIDASE"/>
    <property type="match status" value="1"/>
</dbReference>
<dbReference type="SUPFAM" id="SSF88713">
    <property type="entry name" value="Glycoside hydrolase/deacetylase"/>
    <property type="match status" value="1"/>
</dbReference>
<organism evidence="3 4">
    <name type="scientific">Globodera pallida</name>
    <name type="common">Potato cyst nematode worm</name>
    <name type="synonym">Heterodera pallida</name>
    <dbReference type="NCBI Taxonomy" id="36090"/>
    <lineage>
        <taxon>Eukaryota</taxon>
        <taxon>Metazoa</taxon>
        <taxon>Ecdysozoa</taxon>
        <taxon>Nematoda</taxon>
        <taxon>Chromadorea</taxon>
        <taxon>Rhabditida</taxon>
        <taxon>Tylenchina</taxon>
        <taxon>Tylenchomorpha</taxon>
        <taxon>Tylenchoidea</taxon>
        <taxon>Heteroderidae</taxon>
        <taxon>Heteroderinae</taxon>
        <taxon>Globodera</taxon>
    </lineage>
</organism>
<dbReference type="AlphaFoldDB" id="A0A183C7S7"/>
<dbReference type="PANTHER" id="PTHR11607:SF3">
    <property type="entry name" value="LYSOSOMAL ALPHA-MANNOSIDASE"/>
    <property type="match status" value="1"/>
</dbReference>
<dbReference type="Proteomes" id="UP000050741">
    <property type="component" value="Unassembled WGS sequence"/>
</dbReference>
<dbReference type="GO" id="GO:0004559">
    <property type="term" value="F:alpha-mannosidase activity"/>
    <property type="evidence" value="ECO:0007669"/>
    <property type="project" value="InterPro"/>
</dbReference>
<keyword evidence="3" id="KW-1185">Reference proteome</keyword>
<dbReference type="Gene3D" id="3.20.110.10">
    <property type="entry name" value="Glycoside hydrolase 38, N terminal domain"/>
    <property type="match status" value="1"/>
</dbReference>
<keyword evidence="1" id="KW-0472">Membrane</keyword>
<reference evidence="3" key="1">
    <citation type="submission" date="2014-05" db="EMBL/GenBank/DDBJ databases">
        <title>The genome and life-stage specific transcriptomes of Globodera pallida elucidate key aspects of plant parasitism by a cyst nematode.</title>
        <authorList>
            <person name="Cotton J.A."/>
            <person name="Lilley C.J."/>
            <person name="Jones L.M."/>
            <person name="Kikuchi T."/>
            <person name="Reid A.J."/>
            <person name="Thorpe P."/>
            <person name="Tsai I.J."/>
            <person name="Beasley H."/>
            <person name="Blok V."/>
            <person name="Cock P.J.A."/>
            <person name="Van den Akker S.E."/>
            <person name="Holroyd N."/>
            <person name="Hunt M."/>
            <person name="Mantelin S."/>
            <person name="Naghra H."/>
            <person name="Pain A."/>
            <person name="Palomares-Rius J.E."/>
            <person name="Zarowiecki M."/>
            <person name="Berriman M."/>
            <person name="Jones J.T."/>
            <person name="Urwin P.E."/>
        </authorList>
    </citation>
    <scope>NUCLEOTIDE SEQUENCE [LARGE SCALE GENOMIC DNA]</scope>
    <source>
        <strain evidence="3">Lindley</strain>
    </source>
</reference>
<dbReference type="GO" id="GO:0006013">
    <property type="term" value="P:mannose metabolic process"/>
    <property type="evidence" value="ECO:0007669"/>
    <property type="project" value="InterPro"/>
</dbReference>
<evidence type="ECO:0000313" key="4">
    <source>
        <dbReference type="WBParaSite" id="GPLIN_000892300"/>
    </source>
</evidence>
<accession>A0A183C7S7</accession>
<reference evidence="4" key="2">
    <citation type="submission" date="2016-06" db="UniProtKB">
        <authorList>
            <consortium name="WormBaseParasite"/>
        </authorList>
    </citation>
    <scope>IDENTIFICATION</scope>
</reference>
<protein>
    <submittedName>
        <fullName evidence="4">Glyco_hydro_38N domain-containing protein</fullName>
    </submittedName>
</protein>
<feature type="transmembrane region" description="Helical" evidence="1">
    <location>
        <begin position="183"/>
        <end position="201"/>
    </location>
</feature>
<keyword evidence="1" id="KW-1133">Transmembrane helix</keyword>
<evidence type="ECO:0000313" key="3">
    <source>
        <dbReference type="Proteomes" id="UP000050741"/>
    </source>
</evidence>